<dbReference type="EMBL" id="JAUIZM010000010">
    <property type="protein sequence ID" value="KAK1361344.1"/>
    <property type="molecule type" value="Genomic_DNA"/>
</dbReference>
<dbReference type="AlphaFoldDB" id="A0AAD8H6E3"/>
<keyword evidence="3" id="KW-1185">Reference proteome</keyword>
<gene>
    <name evidence="2" type="ORF">POM88_045818</name>
</gene>
<name>A0AAD8H6E3_9APIA</name>
<dbReference type="PANTHER" id="PTHR35046:SF26">
    <property type="entry name" value="RNA-DIRECTED DNA POLYMERASE"/>
    <property type="match status" value="1"/>
</dbReference>
<evidence type="ECO:0000256" key="1">
    <source>
        <dbReference type="SAM" id="MobiDB-lite"/>
    </source>
</evidence>
<evidence type="ECO:0000313" key="3">
    <source>
        <dbReference type="Proteomes" id="UP001237642"/>
    </source>
</evidence>
<reference evidence="2" key="2">
    <citation type="submission" date="2023-05" db="EMBL/GenBank/DDBJ databases">
        <authorList>
            <person name="Schelkunov M.I."/>
        </authorList>
    </citation>
    <scope>NUCLEOTIDE SEQUENCE</scope>
    <source>
        <strain evidence="2">Hsosn_3</strain>
        <tissue evidence="2">Leaf</tissue>
    </source>
</reference>
<feature type="region of interest" description="Disordered" evidence="1">
    <location>
        <begin position="74"/>
        <end position="141"/>
    </location>
</feature>
<feature type="compositionally biased region" description="Polar residues" evidence="1">
    <location>
        <begin position="80"/>
        <end position="101"/>
    </location>
</feature>
<reference evidence="2" key="1">
    <citation type="submission" date="2023-02" db="EMBL/GenBank/DDBJ databases">
        <title>Genome of toxic invasive species Heracleum sosnowskyi carries increased number of genes despite the absence of recent whole-genome duplications.</title>
        <authorList>
            <person name="Schelkunov M."/>
            <person name="Shtratnikova V."/>
            <person name="Makarenko M."/>
            <person name="Klepikova A."/>
            <person name="Omelchenko D."/>
            <person name="Novikova G."/>
            <person name="Obukhova E."/>
            <person name="Bogdanov V."/>
            <person name="Penin A."/>
            <person name="Logacheva M."/>
        </authorList>
    </citation>
    <scope>NUCLEOTIDE SEQUENCE</scope>
    <source>
        <strain evidence="2">Hsosn_3</strain>
        <tissue evidence="2">Leaf</tissue>
    </source>
</reference>
<sequence>MTSLMHEDLSVAEYTRDFERLCIVCDMQENEGLKIARYLKGLLKKISNKVDVAHYTTFEDVCKLALKFEAQMKEDGPRTPYSSYKGNSSIYKNGSQVQSNFKSGPSSSNYKSSPASVYNSSRKDTKRPEKQKVFIPKEEYM</sequence>
<dbReference type="PANTHER" id="PTHR35046">
    <property type="entry name" value="ZINC KNUCKLE (CCHC-TYPE) FAMILY PROTEIN"/>
    <property type="match status" value="1"/>
</dbReference>
<organism evidence="2 3">
    <name type="scientific">Heracleum sosnowskyi</name>
    <dbReference type="NCBI Taxonomy" id="360622"/>
    <lineage>
        <taxon>Eukaryota</taxon>
        <taxon>Viridiplantae</taxon>
        <taxon>Streptophyta</taxon>
        <taxon>Embryophyta</taxon>
        <taxon>Tracheophyta</taxon>
        <taxon>Spermatophyta</taxon>
        <taxon>Magnoliopsida</taxon>
        <taxon>eudicotyledons</taxon>
        <taxon>Gunneridae</taxon>
        <taxon>Pentapetalae</taxon>
        <taxon>asterids</taxon>
        <taxon>campanulids</taxon>
        <taxon>Apiales</taxon>
        <taxon>Apiaceae</taxon>
        <taxon>Apioideae</taxon>
        <taxon>apioid superclade</taxon>
        <taxon>Tordylieae</taxon>
        <taxon>Tordyliinae</taxon>
        <taxon>Heracleum</taxon>
    </lineage>
</organism>
<protein>
    <recommendedName>
        <fullName evidence="4">Retrotransposon gag domain-containing protein</fullName>
    </recommendedName>
</protein>
<proteinExistence type="predicted"/>
<evidence type="ECO:0008006" key="4">
    <source>
        <dbReference type="Google" id="ProtNLM"/>
    </source>
</evidence>
<accession>A0AAD8H6E3</accession>
<dbReference type="Proteomes" id="UP001237642">
    <property type="component" value="Unassembled WGS sequence"/>
</dbReference>
<comment type="caution">
    <text evidence="2">The sequence shown here is derived from an EMBL/GenBank/DDBJ whole genome shotgun (WGS) entry which is preliminary data.</text>
</comment>
<feature type="compositionally biased region" description="Basic and acidic residues" evidence="1">
    <location>
        <begin position="121"/>
        <end position="141"/>
    </location>
</feature>
<feature type="compositionally biased region" description="Low complexity" evidence="1">
    <location>
        <begin position="102"/>
        <end position="116"/>
    </location>
</feature>
<evidence type="ECO:0000313" key="2">
    <source>
        <dbReference type="EMBL" id="KAK1361344.1"/>
    </source>
</evidence>